<gene>
    <name evidence="3" type="ORF">HD594_002736</name>
</gene>
<reference evidence="3 4" key="1">
    <citation type="submission" date="2020-08" db="EMBL/GenBank/DDBJ databases">
        <title>Sequencing the genomes of 1000 actinobacteria strains.</title>
        <authorList>
            <person name="Klenk H.-P."/>
        </authorList>
    </citation>
    <scope>NUCLEOTIDE SEQUENCE [LARGE SCALE GENOMIC DNA]</scope>
    <source>
        <strain evidence="3 4">DSM 12511</strain>
    </source>
</reference>
<protein>
    <submittedName>
        <fullName evidence="3">Uncharacterized protein</fullName>
    </submittedName>
</protein>
<feature type="transmembrane region" description="Helical" evidence="2">
    <location>
        <begin position="145"/>
        <end position="166"/>
    </location>
</feature>
<dbReference type="AlphaFoldDB" id="A0A7X0FRK5"/>
<keyword evidence="2" id="KW-0472">Membrane</keyword>
<evidence type="ECO:0000256" key="2">
    <source>
        <dbReference type="SAM" id="Phobius"/>
    </source>
</evidence>
<feature type="compositionally biased region" description="Low complexity" evidence="1">
    <location>
        <begin position="55"/>
        <end position="72"/>
    </location>
</feature>
<proteinExistence type="predicted"/>
<sequence>MTDPAQSPTPPPGWTPPATPPFGAPVGPPAGAPAPASGRPAPSPAPQYGPPPGSPYAQPGARYTPPGYAGAPAPRPAEPRRSPVMGIVALVAAVAAMVGASIAGGIAAFSVGLGTGGQMSAQPLAGDFDWSILSPVRDAVLAGEVSFWIGTALGLWALVQGTIAIVRGSGRGFGVAAVLVAALGPIAFFTAVQIGISTGLATGAGFTG</sequence>
<keyword evidence="2" id="KW-0812">Transmembrane</keyword>
<feature type="compositionally biased region" description="Pro residues" evidence="1">
    <location>
        <begin position="7"/>
        <end position="32"/>
    </location>
</feature>
<comment type="caution">
    <text evidence="3">The sequence shown here is derived from an EMBL/GenBank/DDBJ whole genome shotgun (WGS) entry which is preliminary data.</text>
</comment>
<dbReference type="EMBL" id="JACHML010000001">
    <property type="protein sequence ID" value="MBB6392423.1"/>
    <property type="molecule type" value="Genomic_DNA"/>
</dbReference>
<feature type="region of interest" description="Disordered" evidence="1">
    <location>
        <begin position="1"/>
        <end position="77"/>
    </location>
</feature>
<keyword evidence="2" id="KW-1133">Transmembrane helix</keyword>
<dbReference type="Proteomes" id="UP000537775">
    <property type="component" value="Unassembled WGS sequence"/>
</dbReference>
<organism evidence="3 4">
    <name type="scientific">Microbacterium thalassium</name>
    <dbReference type="NCBI Taxonomy" id="362649"/>
    <lineage>
        <taxon>Bacteria</taxon>
        <taxon>Bacillati</taxon>
        <taxon>Actinomycetota</taxon>
        <taxon>Actinomycetes</taxon>
        <taxon>Micrococcales</taxon>
        <taxon>Microbacteriaceae</taxon>
        <taxon>Microbacterium</taxon>
    </lineage>
</organism>
<keyword evidence="4" id="KW-1185">Reference proteome</keyword>
<evidence type="ECO:0000313" key="4">
    <source>
        <dbReference type="Proteomes" id="UP000537775"/>
    </source>
</evidence>
<feature type="compositionally biased region" description="Pro residues" evidence="1">
    <location>
        <begin position="41"/>
        <end position="54"/>
    </location>
</feature>
<feature type="transmembrane region" description="Helical" evidence="2">
    <location>
        <begin position="84"/>
        <end position="109"/>
    </location>
</feature>
<accession>A0A7X0FRK5</accession>
<evidence type="ECO:0000256" key="1">
    <source>
        <dbReference type="SAM" id="MobiDB-lite"/>
    </source>
</evidence>
<feature type="transmembrane region" description="Helical" evidence="2">
    <location>
        <begin position="173"/>
        <end position="196"/>
    </location>
</feature>
<evidence type="ECO:0000313" key="3">
    <source>
        <dbReference type="EMBL" id="MBB6392423.1"/>
    </source>
</evidence>
<dbReference type="RefSeq" id="WP_184751491.1">
    <property type="nucleotide sequence ID" value="NZ_BAAAJR010000013.1"/>
</dbReference>
<name>A0A7X0FRK5_9MICO</name>